<reference evidence="1" key="3">
    <citation type="submission" date="2011-03" db="EMBL/GenBank/DDBJ databases">
        <title>Annotation of Magnaporthe poae ATCC 64411.</title>
        <authorList>
            <person name="Ma L.-J."/>
            <person name="Dead R."/>
            <person name="Young S.K."/>
            <person name="Zeng Q."/>
            <person name="Gargeya S."/>
            <person name="Fitzgerald M."/>
            <person name="Haas B."/>
            <person name="Abouelleil A."/>
            <person name="Alvarado L."/>
            <person name="Arachchi H.M."/>
            <person name="Berlin A."/>
            <person name="Brown A."/>
            <person name="Chapman S.B."/>
            <person name="Chen Z."/>
            <person name="Dunbar C."/>
            <person name="Freedman E."/>
            <person name="Gearin G."/>
            <person name="Gellesch M."/>
            <person name="Goldberg J."/>
            <person name="Griggs A."/>
            <person name="Gujja S."/>
            <person name="Heiman D."/>
            <person name="Howarth C."/>
            <person name="Larson L."/>
            <person name="Lui A."/>
            <person name="MacDonald P.J.P."/>
            <person name="Mehta T."/>
            <person name="Montmayeur A."/>
            <person name="Murphy C."/>
            <person name="Neiman D."/>
            <person name="Pearson M."/>
            <person name="Priest M."/>
            <person name="Roberts A."/>
            <person name="Saif S."/>
            <person name="Shea T."/>
            <person name="Shenoy N."/>
            <person name="Sisk P."/>
            <person name="Stolte C."/>
            <person name="Sykes S."/>
            <person name="Yandava C."/>
            <person name="Wortman J."/>
            <person name="Nusbaum C."/>
            <person name="Birren B."/>
        </authorList>
    </citation>
    <scope>NUCLEOTIDE SEQUENCE</scope>
    <source>
        <strain evidence="1">ATCC 64411</strain>
    </source>
</reference>
<accession>A0A0C4EEG8</accession>
<dbReference type="VEuPathDB" id="FungiDB:MAPG_11141"/>
<reference evidence="3" key="2">
    <citation type="submission" date="2010-05" db="EMBL/GenBank/DDBJ databases">
        <title>The genome sequence of Magnaporthe poae strain ATCC 64411.</title>
        <authorList>
            <person name="Ma L.-J."/>
            <person name="Dead R."/>
            <person name="Young S."/>
            <person name="Zeng Q."/>
            <person name="Koehrsen M."/>
            <person name="Alvarado L."/>
            <person name="Berlin A."/>
            <person name="Chapman S.B."/>
            <person name="Chen Z."/>
            <person name="Freedman E."/>
            <person name="Gellesch M."/>
            <person name="Goldberg J."/>
            <person name="Griggs A."/>
            <person name="Gujja S."/>
            <person name="Heilman E.R."/>
            <person name="Heiman D."/>
            <person name="Hepburn T."/>
            <person name="Howarth C."/>
            <person name="Jen D."/>
            <person name="Larson L."/>
            <person name="Mehta T."/>
            <person name="Neiman D."/>
            <person name="Pearson M."/>
            <person name="Roberts A."/>
            <person name="Saif S."/>
            <person name="Shea T."/>
            <person name="Shenoy N."/>
            <person name="Sisk P."/>
            <person name="Stolte C."/>
            <person name="Sykes S."/>
            <person name="Walk T."/>
            <person name="White J."/>
            <person name="Yandava C."/>
            <person name="Haas B."/>
            <person name="Nusbaum C."/>
            <person name="Birren B."/>
        </authorList>
    </citation>
    <scope>NUCLEOTIDE SEQUENCE [LARGE SCALE GENOMIC DNA]</scope>
    <source>
        <strain evidence="3">ATCC 64411 / 73-15</strain>
    </source>
</reference>
<reference evidence="2" key="4">
    <citation type="journal article" date="2015" name="G3 (Bethesda)">
        <title>Genome sequences of three phytopathogenic species of the Magnaporthaceae family of fungi.</title>
        <authorList>
            <person name="Okagaki L.H."/>
            <person name="Nunes C.C."/>
            <person name="Sailsbery J."/>
            <person name="Clay B."/>
            <person name="Brown D."/>
            <person name="John T."/>
            <person name="Oh Y."/>
            <person name="Young N."/>
            <person name="Fitzgerald M."/>
            <person name="Haas B.J."/>
            <person name="Zeng Q."/>
            <person name="Young S."/>
            <person name="Adiconis X."/>
            <person name="Fan L."/>
            <person name="Levin J.Z."/>
            <person name="Mitchell T.K."/>
            <person name="Okubara P.A."/>
            <person name="Farman M.L."/>
            <person name="Kohn L.M."/>
            <person name="Birren B."/>
            <person name="Ma L.-J."/>
            <person name="Dean R.A."/>
        </authorList>
    </citation>
    <scope>NUCLEOTIDE SEQUENCE</scope>
    <source>
        <strain evidence="2">ATCC 64411 / 73-15</strain>
    </source>
</reference>
<dbReference type="AlphaFoldDB" id="A0A0C4EEG8"/>
<sequence>MPRGRRVPPILVIIRRAGVDPERRRIRGHVRVLGGLAVSKPLEVDKMELVPSSFLACDGGQLNDGTLVNVLLATSVVLIMAHHHTKLSDGGPRCIAGKSTEVNARERRGQRMYVAEALSDSAFIMSQLTSEV</sequence>
<name>A0A0C4EEG8_MAGP6</name>
<dbReference type="EnsemblFungi" id="MAPG_11141T0">
    <property type="protein sequence ID" value="MAPG_11141T0"/>
    <property type="gene ID" value="MAPG_11141"/>
</dbReference>
<organism evidence="2 3">
    <name type="scientific">Magnaporthiopsis poae (strain ATCC 64411 / 73-15)</name>
    <name type="common">Kentucky bluegrass fungus</name>
    <name type="synonym">Magnaporthe poae</name>
    <dbReference type="NCBI Taxonomy" id="644358"/>
    <lineage>
        <taxon>Eukaryota</taxon>
        <taxon>Fungi</taxon>
        <taxon>Dikarya</taxon>
        <taxon>Ascomycota</taxon>
        <taxon>Pezizomycotina</taxon>
        <taxon>Sordariomycetes</taxon>
        <taxon>Sordariomycetidae</taxon>
        <taxon>Magnaporthales</taxon>
        <taxon>Magnaporthaceae</taxon>
        <taxon>Magnaporthiopsis</taxon>
    </lineage>
</organism>
<keyword evidence="3" id="KW-1185">Reference proteome</keyword>
<protein>
    <submittedName>
        <fullName evidence="1 2">Uncharacterized protein</fullName>
    </submittedName>
</protein>
<reference evidence="1" key="1">
    <citation type="submission" date="2010-05" db="EMBL/GenBank/DDBJ databases">
        <title>The Genome Sequence of Magnaporthe poae strain ATCC 64411.</title>
        <authorList>
            <consortium name="The Broad Institute Genome Sequencing Platform"/>
            <consortium name="Broad Institute Genome Sequencing Center for Infectious Disease"/>
            <person name="Ma L.-J."/>
            <person name="Dead R."/>
            <person name="Young S."/>
            <person name="Zeng Q."/>
            <person name="Koehrsen M."/>
            <person name="Alvarado L."/>
            <person name="Berlin A."/>
            <person name="Chapman S.B."/>
            <person name="Chen Z."/>
            <person name="Freedman E."/>
            <person name="Gellesch M."/>
            <person name="Goldberg J."/>
            <person name="Griggs A."/>
            <person name="Gujja S."/>
            <person name="Heilman E.R."/>
            <person name="Heiman D."/>
            <person name="Hepburn T."/>
            <person name="Howarth C."/>
            <person name="Jen D."/>
            <person name="Larson L."/>
            <person name="Mehta T."/>
            <person name="Neiman D."/>
            <person name="Pearson M."/>
            <person name="Roberts A."/>
            <person name="Saif S."/>
            <person name="Shea T."/>
            <person name="Shenoy N."/>
            <person name="Sisk P."/>
            <person name="Stolte C."/>
            <person name="Sykes S."/>
            <person name="Walk T."/>
            <person name="White J."/>
            <person name="Yandava C."/>
            <person name="Haas B."/>
            <person name="Nusbaum C."/>
            <person name="Birren B."/>
        </authorList>
    </citation>
    <scope>NUCLEOTIDE SEQUENCE</scope>
    <source>
        <strain evidence="1">ATCC 64411</strain>
    </source>
</reference>
<reference evidence="2" key="5">
    <citation type="submission" date="2015-06" db="UniProtKB">
        <authorList>
            <consortium name="EnsemblFungi"/>
        </authorList>
    </citation>
    <scope>IDENTIFICATION</scope>
    <source>
        <strain evidence="2">ATCC 64411</strain>
    </source>
</reference>
<evidence type="ECO:0000313" key="2">
    <source>
        <dbReference type="EnsemblFungi" id="MAPG_11141T0"/>
    </source>
</evidence>
<dbReference type="Proteomes" id="UP000011715">
    <property type="component" value="Unassembled WGS sequence"/>
</dbReference>
<gene>
    <name evidence="1" type="ORF">MAPG_11141</name>
</gene>
<dbReference type="EMBL" id="ADBL01002740">
    <property type="status" value="NOT_ANNOTATED_CDS"/>
    <property type="molecule type" value="Genomic_DNA"/>
</dbReference>
<evidence type="ECO:0000313" key="3">
    <source>
        <dbReference type="Proteomes" id="UP000011715"/>
    </source>
</evidence>
<dbReference type="EMBL" id="GL876979">
    <property type="protein sequence ID" value="KLU92195.1"/>
    <property type="molecule type" value="Genomic_DNA"/>
</dbReference>
<proteinExistence type="predicted"/>
<evidence type="ECO:0000313" key="1">
    <source>
        <dbReference type="EMBL" id="KLU92195.1"/>
    </source>
</evidence>